<keyword evidence="9" id="KW-0288">FMN</keyword>
<comment type="subunit">
    <text evidence="19">Heterotetramer of 2 PreA and 2 PreT subunits.</text>
</comment>
<keyword evidence="11 22" id="KW-0560">Oxidoreductase</keyword>
<dbReference type="PROSITE" id="PS51379">
    <property type="entry name" value="4FE4S_FER_2"/>
    <property type="match status" value="2"/>
</dbReference>
<dbReference type="GO" id="GO:0046872">
    <property type="term" value="F:metal ion binding"/>
    <property type="evidence" value="ECO:0007669"/>
    <property type="project" value="UniProtKB-KW"/>
</dbReference>
<evidence type="ECO:0000256" key="1">
    <source>
        <dbReference type="ARBA" id="ARBA00001694"/>
    </source>
</evidence>
<dbReference type="InterPro" id="IPR017896">
    <property type="entry name" value="4Fe4S_Fe-S-bd"/>
</dbReference>
<dbReference type="NCBIfam" id="NF006183">
    <property type="entry name" value="PRK08318.1"/>
    <property type="match status" value="1"/>
</dbReference>
<dbReference type="PANTHER" id="PTHR43073:SF2">
    <property type="entry name" value="DIHYDROPYRIMIDINE DEHYDROGENASE [NADP(+)]"/>
    <property type="match status" value="1"/>
</dbReference>
<reference evidence="22" key="1">
    <citation type="submission" date="2019-11" db="EMBL/GenBank/DDBJ databases">
        <authorList>
            <person name="Li J."/>
        </authorList>
    </citation>
    <scope>NUCLEOTIDE SEQUENCE</scope>
    <source>
        <strain evidence="22">B6B</strain>
    </source>
</reference>
<evidence type="ECO:0000256" key="10">
    <source>
        <dbReference type="ARBA" id="ARBA00022723"/>
    </source>
</evidence>
<dbReference type="GO" id="GO:1990663">
    <property type="term" value="F:dihydroorotate dehydrogenase (fumarate) activity"/>
    <property type="evidence" value="ECO:0007669"/>
    <property type="project" value="UniProtKB-EC"/>
</dbReference>
<dbReference type="Pfam" id="PF01180">
    <property type="entry name" value="DHO_dh"/>
    <property type="match status" value="1"/>
</dbReference>
<dbReference type="SUPFAM" id="SSF51395">
    <property type="entry name" value="FMN-linked oxidoreductases"/>
    <property type="match status" value="1"/>
</dbReference>
<proteinExistence type="inferred from homology"/>
<keyword evidence="12" id="KW-0408">Iron</keyword>
<comment type="catalytic activity">
    <reaction evidence="17">
        <text>5,6-dihydrouracil + NAD(+) = uracil + NADH + H(+)</text>
        <dbReference type="Rhea" id="RHEA:20189"/>
        <dbReference type="ChEBI" id="CHEBI:15378"/>
        <dbReference type="ChEBI" id="CHEBI:15901"/>
        <dbReference type="ChEBI" id="CHEBI:17568"/>
        <dbReference type="ChEBI" id="CHEBI:57540"/>
        <dbReference type="ChEBI" id="CHEBI:57945"/>
        <dbReference type="EC" id="1.3.1.1"/>
    </reaction>
</comment>
<dbReference type="Gene3D" id="3.30.70.20">
    <property type="match status" value="1"/>
</dbReference>
<dbReference type="EC" id="1.3.98.1" evidence="7"/>
<name>A0A6A8DFT9_9BACI</name>
<evidence type="ECO:0000256" key="18">
    <source>
        <dbReference type="ARBA" id="ARBA00049578"/>
    </source>
</evidence>
<organism evidence="22 23">
    <name type="scientific">Aquibacillus halophilus</name>
    <dbReference type="NCBI Taxonomy" id="930132"/>
    <lineage>
        <taxon>Bacteria</taxon>
        <taxon>Bacillati</taxon>
        <taxon>Bacillota</taxon>
        <taxon>Bacilli</taxon>
        <taxon>Bacillales</taxon>
        <taxon>Bacillaceae</taxon>
        <taxon>Aquibacillus</taxon>
    </lineage>
</organism>
<dbReference type="SUPFAM" id="SSF54862">
    <property type="entry name" value="4Fe-4S ferredoxins"/>
    <property type="match status" value="1"/>
</dbReference>
<comment type="subunit">
    <text evidence="6">Homodimer.</text>
</comment>
<comment type="catalytic activity">
    <reaction evidence="16">
        <text>5,6-dihydrothymine + NAD(+) = thymine + NADH + H(+)</text>
        <dbReference type="Rhea" id="RHEA:28791"/>
        <dbReference type="ChEBI" id="CHEBI:15378"/>
        <dbReference type="ChEBI" id="CHEBI:17821"/>
        <dbReference type="ChEBI" id="CHEBI:27468"/>
        <dbReference type="ChEBI" id="CHEBI:57540"/>
        <dbReference type="ChEBI" id="CHEBI:57945"/>
        <dbReference type="EC" id="1.3.1.1"/>
    </reaction>
</comment>
<evidence type="ECO:0000313" key="22">
    <source>
        <dbReference type="EMBL" id="MRH41727.1"/>
    </source>
</evidence>
<comment type="function">
    <text evidence="18">Involved in pyrimidine base degradation. Catalyzes physiologically the reduction of uracil to 5,6-dihydrouracil (DHU) by using NADH as a specific cosubstrate. It also catalyzes the reverse reaction and the reduction of thymine to 5,6-dihydrothymine (DHT).</text>
</comment>
<dbReference type="InterPro" id="IPR017900">
    <property type="entry name" value="4Fe4S_Fe_S_CS"/>
</dbReference>
<comment type="similarity">
    <text evidence="4">Belongs to the dihydroorotate dehydrogenase family. Type 1 subfamily.</text>
</comment>
<dbReference type="Gene3D" id="3.20.20.70">
    <property type="entry name" value="Aldolase class I"/>
    <property type="match status" value="1"/>
</dbReference>
<evidence type="ECO:0000256" key="17">
    <source>
        <dbReference type="ARBA" id="ARBA00048792"/>
    </source>
</evidence>
<dbReference type="GO" id="GO:0051536">
    <property type="term" value="F:iron-sulfur cluster binding"/>
    <property type="evidence" value="ECO:0007669"/>
    <property type="project" value="UniProtKB-KW"/>
</dbReference>
<dbReference type="AlphaFoldDB" id="A0A6A8DFT9"/>
<keyword evidence="13" id="KW-0411">Iron-sulfur</keyword>
<evidence type="ECO:0000256" key="5">
    <source>
        <dbReference type="ARBA" id="ARBA00010804"/>
    </source>
</evidence>
<evidence type="ECO:0000256" key="20">
    <source>
        <dbReference type="ARBA" id="ARBA00049728"/>
    </source>
</evidence>
<dbReference type="InterPro" id="IPR005720">
    <property type="entry name" value="Dihydroorotate_DH_cat"/>
</dbReference>
<dbReference type="GO" id="GO:0004159">
    <property type="term" value="F:dihydropyrimidine dehydrogenase (NAD+) activity"/>
    <property type="evidence" value="ECO:0007669"/>
    <property type="project" value="UniProtKB-EC"/>
</dbReference>
<keyword evidence="8" id="KW-0285">Flavoprotein</keyword>
<evidence type="ECO:0000256" key="16">
    <source>
        <dbReference type="ARBA" id="ARBA00047685"/>
    </source>
</evidence>
<evidence type="ECO:0000256" key="7">
    <source>
        <dbReference type="ARBA" id="ARBA00011911"/>
    </source>
</evidence>
<keyword evidence="23" id="KW-1185">Reference proteome</keyword>
<sequence>MADLSINIAGIKSPNPFWLASGPPTNTGYQVQRAFEAGWGGAVWKTLGEPVINTSSRFAAVGYNGQRVMGFNNIELITDRSLEENLKEIYETKKKYPNHAIIASLMVEPQQEKWHEIVKRVEEVGVDGYELNFGCPHGMAERGMGSASGQVPELVEKQTYWTKEVATKPVIVKLTPNITDITLTAEAATRGGADAVSMINTINSLAGVDIDTWNTIPHVGNKGAHGGYCGPAVKPIALNMVGECARNERIGIPISGIGGVSNWQDAVEFMLMGSTSVQVCTAAMHHGFRIVEDMIDGLNNYLDDKGIASVMDIVGKTVPKYTNWGDLDLNYQIVAQIDNDICINCNKCHIACEDTAHQCIDMLKDDFGKDILKVREEDCVGCNLCAIVCPVDGAIEMVEVESEFPPMTWNERQATTSSSVNLVK</sequence>
<dbReference type="CDD" id="cd02940">
    <property type="entry name" value="DHPD_FMN"/>
    <property type="match status" value="1"/>
</dbReference>
<evidence type="ECO:0000256" key="6">
    <source>
        <dbReference type="ARBA" id="ARBA00011738"/>
    </source>
</evidence>
<dbReference type="PANTHER" id="PTHR43073">
    <property type="entry name" value="DIHYDROPYRIMIDINE DEHYDROGENASE [NADP(+)]"/>
    <property type="match status" value="1"/>
</dbReference>
<comment type="similarity">
    <text evidence="5">Belongs to the dihydropyrimidine dehydrogenase family.</text>
</comment>
<dbReference type="EMBL" id="WJNG01000002">
    <property type="protein sequence ID" value="MRH41727.1"/>
    <property type="molecule type" value="Genomic_DNA"/>
</dbReference>
<feature type="domain" description="4Fe-4S ferredoxin-type" evidence="21">
    <location>
        <begin position="370"/>
        <end position="400"/>
    </location>
</feature>
<dbReference type="GO" id="GO:0005737">
    <property type="term" value="C:cytoplasm"/>
    <property type="evidence" value="ECO:0007669"/>
    <property type="project" value="InterPro"/>
</dbReference>
<evidence type="ECO:0000256" key="2">
    <source>
        <dbReference type="ARBA" id="ARBA00001917"/>
    </source>
</evidence>
<dbReference type="RefSeq" id="WP_153735356.1">
    <property type="nucleotide sequence ID" value="NZ_WJNG01000002.1"/>
</dbReference>
<dbReference type="Proteomes" id="UP000799092">
    <property type="component" value="Unassembled WGS sequence"/>
</dbReference>
<dbReference type="EC" id="1.3.1.1" evidence="20"/>
<evidence type="ECO:0000256" key="12">
    <source>
        <dbReference type="ARBA" id="ARBA00023004"/>
    </source>
</evidence>
<dbReference type="Pfam" id="PF14697">
    <property type="entry name" value="Fer4_21"/>
    <property type="match status" value="1"/>
</dbReference>
<comment type="catalytic activity">
    <reaction evidence="1">
        <text>(S)-dihydroorotate + fumarate = orotate + succinate</text>
        <dbReference type="Rhea" id="RHEA:30059"/>
        <dbReference type="ChEBI" id="CHEBI:29806"/>
        <dbReference type="ChEBI" id="CHEBI:30031"/>
        <dbReference type="ChEBI" id="CHEBI:30839"/>
        <dbReference type="ChEBI" id="CHEBI:30864"/>
        <dbReference type="EC" id="1.3.98.1"/>
    </reaction>
</comment>
<accession>A0A6A8DFT9</accession>
<dbReference type="PROSITE" id="PS00198">
    <property type="entry name" value="4FE4S_FER_1"/>
    <property type="match status" value="1"/>
</dbReference>
<evidence type="ECO:0000256" key="13">
    <source>
        <dbReference type="ARBA" id="ARBA00023014"/>
    </source>
</evidence>
<comment type="caution">
    <text evidence="22">The sequence shown here is derived from an EMBL/GenBank/DDBJ whole genome shotgun (WGS) entry which is preliminary data.</text>
</comment>
<evidence type="ECO:0000256" key="19">
    <source>
        <dbReference type="ARBA" id="ARBA00049714"/>
    </source>
</evidence>
<comment type="pathway">
    <text evidence="3">Pyrimidine metabolism; UMP biosynthesis via de novo pathway.</text>
</comment>
<dbReference type="FunFam" id="3.20.20.70:FF:000027">
    <property type="entry name" value="Dihydropyrimidine dehydrogenase [NADP(+)]"/>
    <property type="match status" value="1"/>
</dbReference>
<evidence type="ECO:0000256" key="9">
    <source>
        <dbReference type="ARBA" id="ARBA00022643"/>
    </source>
</evidence>
<evidence type="ECO:0000259" key="21">
    <source>
        <dbReference type="PROSITE" id="PS51379"/>
    </source>
</evidence>
<evidence type="ECO:0000256" key="15">
    <source>
        <dbReference type="ARBA" id="ARBA00032722"/>
    </source>
</evidence>
<dbReference type="OrthoDB" id="9794954at2"/>
<dbReference type="InterPro" id="IPR013785">
    <property type="entry name" value="Aldolase_TIM"/>
</dbReference>
<keyword evidence="10" id="KW-0479">Metal-binding</keyword>
<comment type="cofactor">
    <cofactor evidence="2">
        <name>FMN</name>
        <dbReference type="ChEBI" id="CHEBI:58210"/>
    </cofactor>
</comment>
<evidence type="ECO:0000256" key="4">
    <source>
        <dbReference type="ARBA" id="ARBA00008008"/>
    </source>
</evidence>
<feature type="domain" description="4Fe-4S ferredoxin-type" evidence="21">
    <location>
        <begin position="333"/>
        <end position="362"/>
    </location>
</feature>
<protein>
    <recommendedName>
        <fullName evidence="15">Dihydrothymine dehydrogenase</fullName>
        <ecNumber evidence="20">1.3.1.1</ecNumber>
        <ecNumber evidence="7">1.3.98.1</ecNumber>
    </recommendedName>
    <alternativeName>
        <fullName evidence="14">Dihydrouracil dehydrogenase</fullName>
    </alternativeName>
</protein>
<evidence type="ECO:0000256" key="8">
    <source>
        <dbReference type="ARBA" id="ARBA00022630"/>
    </source>
</evidence>
<evidence type="ECO:0000256" key="14">
    <source>
        <dbReference type="ARBA" id="ARBA00030119"/>
    </source>
</evidence>
<evidence type="ECO:0000256" key="3">
    <source>
        <dbReference type="ARBA" id="ARBA00004725"/>
    </source>
</evidence>
<evidence type="ECO:0000256" key="11">
    <source>
        <dbReference type="ARBA" id="ARBA00023002"/>
    </source>
</evidence>
<gene>
    <name evidence="22" type="primary">preA</name>
    <name evidence="22" type="ORF">GH741_03450</name>
</gene>
<evidence type="ECO:0000313" key="23">
    <source>
        <dbReference type="Proteomes" id="UP000799092"/>
    </source>
</evidence>